<dbReference type="SUPFAM" id="SSF46785">
    <property type="entry name" value="Winged helix' DNA-binding domain"/>
    <property type="match status" value="1"/>
</dbReference>
<keyword evidence="1" id="KW-0805">Transcription regulation</keyword>
<gene>
    <name evidence="5" type="ORF">Vau01_068360</name>
</gene>
<dbReference type="SMART" id="SM00345">
    <property type="entry name" value="HTH_GNTR"/>
    <property type="match status" value="1"/>
</dbReference>
<dbReference type="InterPro" id="IPR011711">
    <property type="entry name" value="GntR_C"/>
</dbReference>
<dbReference type="PRINTS" id="PR00035">
    <property type="entry name" value="HTHGNTR"/>
</dbReference>
<dbReference type="RefSeq" id="WP_204001246.1">
    <property type="nucleotide sequence ID" value="NZ_BOPG01000045.1"/>
</dbReference>
<keyword evidence="3" id="KW-0804">Transcription</keyword>
<dbReference type="PROSITE" id="PS50949">
    <property type="entry name" value="HTH_GNTR"/>
    <property type="match status" value="1"/>
</dbReference>
<evidence type="ECO:0000256" key="2">
    <source>
        <dbReference type="ARBA" id="ARBA00023125"/>
    </source>
</evidence>
<dbReference type="Pfam" id="PF07729">
    <property type="entry name" value="FCD"/>
    <property type="match status" value="1"/>
</dbReference>
<dbReference type="InterPro" id="IPR036388">
    <property type="entry name" value="WH-like_DNA-bd_sf"/>
</dbReference>
<feature type="domain" description="HTH gntR-type" evidence="4">
    <location>
        <begin position="6"/>
        <end position="76"/>
    </location>
</feature>
<dbReference type="CDD" id="cd07377">
    <property type="entry name" value="WHTH_GntR"/>
    <property type="match status" value="1"/>
</dbReference>
<reference evidence="5" key="1">
    <citation type="submission" date="2021-01" db="EMBL/GenBank/DDBJ databases">
        <title>Whole genome shotgun sequence of Virgisporangium aurantiacum NBRC 16421.</title>
        <authorList>
            <person name="Komaki H."/>
            <person name="Tamura T."/>
        </authorList>
    </citation>
    <scope>NUCLEOTIDE SEQUENCE</scope>
    <source>
        <strain evidence="5">NBRC 16421</strain>
    </source>
</reference>
<evidence type="ECO:0000313" key="5">
    <source>
        <dbReference type="EMBL" id="GIJ59320.1"/>
    </source>
</evidence>
<dbReference type="EMBL" id="BOPG01000045">
    <property type="protein sequence ID" value="GIJ59320.1"/>
    <property type="molecule type" value="Genomic_DNA"/>
</dbReference>
<dbReference type="PANTHER" id="PTHR43537">
    <property type="entry name" value="TRANSCRIPTIONAL REGULATOR, GNTR FAMILY"/>
    <property type="match status" value="1"/>
</dbReference>
<dbReference type="InterPro" id="IPR008920">
    <property type="entry name" value="TF_FadR/GntR_C"/>
</dbReference>
<proteinExistence type="predicted"/>
<dbReference type="SUPFAM" id="SSF48008">
    <property type="entry name" value="GntR ligand-binding domain-like"/>
    <property type="match status" value="1"/>
</dbReference>
<protein>
    <submittedName>
        <fullName evidence="5">GntR family transcriptional regulator</fullName>
    </submittedName>
</protein>
<dbReference type="Gene3D" id="1.10.10.10">
    <property type="entry name" value="Winged helix-like DNA-binding domain superfamily/Winged helix DNA-binding domain"/>
    <property type="match status" value="1"/>
</dbReference>
<evidence type="ECO:0000256" key="1">
    <source>
        <dbReference type="ARBA" id="ARBA00023015"/>
    </source>
</evidence>
<evidence type="ECO:0000256" key="3">
    <source>
        <dbReference type="ARBA" id="ARBA00023163"/>
    </source>
</evidence>
<accession>A0A8J4E206</accession>
<dbReference type="InterPro" id="IPR000524">
    <property type="entry name" value="Tscrpt_reg_HTH_GntR"/>
</dbReference>
<dbReference type="Gene3D" id="1.20.120.530">
    <property type="entry name" value="GntR ligand-binding domain-like"/>
    <property type="match status" value="1"/>
</dbReference>
<comment type="caution">
    <text evidence="5">The sequence shown here is derived from an EMBL/GenBank/DDBJ whole genome shotgun (WGS) entry which is preliminary data.</text>
</comment>
<organism evidence="5 6">
    <name type="scientific">Virgisporangium aurantiacum</name>
    <dbReference type="NCBI Taxonomy" id="175570"/>
    <lineage>
        <taxon>Bacteria</taxon>
        <taxon>Bacillati</taxon>
        <taxon>Actinomycetota</taxon>
        <taxon>Actinomycetes</taxon>
        <taxon>Micromonosporales</taxon>
        <taxon>Micromonosporaceae</taxon>
        <taxon>Virgisporangium</taxon>
    </lineage>
</organism>
<dbReference type="GO" id="GO:0003677">
    <property type="term" value="F:DNA binding"/>
    <property type="evidence" value="ECO:0007669"/>
    <property type="project" value="UniProtKB-KW"/>
</dbReference>
<dbReference type="PANTHER" id="PTHR43537:SF5">
    <property type="entry name" value="UXU OPERON TRANSCRIPTIONAL REGULATOR"/>
    <property type="match status" value="1"/>
</dbReference>
<evidence type="ECO:0000259" key="4">
    <source>
        <dbReference type="PROSITE" id="PS50949"/>
    </source>
</evidence>
<dbReference type="GO" id="GO:0003700">
    <property type="term" value="F:DNA-binding transcription factor activity"/>
    <property type="evidence" value="ECO:0007669"/>
    <property type="project" value="InterPro"/>
</dbReference>
<dbReference type="AlphaFoldDB" id="A0A8J4E206"/>
<dbReference type="InterPro" id="IPR036390">
    <property type="entry name" value="WH_DNA-bd_sf"/>
</dbReference>
<evidence type="ECO:0000313" key="6">
    <source>
        <dbReference type="Proteomes" id="UP000612585"/>
    </source>
</evidence>
<sequence>MQIHQPRLAEMVADALRDRIISGRLKDGDGLPRQEDLLAEFNVSKPSLREALRILESEGLITVRRGNLGGSVVHAPRVGNAAWSVGLVLQSRGVPMTDLRDALKSIEPVCAGLCAAREDRHETVLPVLRAIHDEVVAAVDDEVGFTVAARRFHEQLVAVCGNETLIVVVGALESLWSSREEAWARDASLTGEFPDRRRRMTGVRAHERILRSIADGAVDRVQQQARVHLESTLLYAVGENRPVAASSPRQIGDVGV</sequence>
<dbReference type="SMART" id="SM00895">
    <property type="entry name" value="FCD"/>
    <property type="match status" value="1"/>
</dbReference>
<name>A0A8J4E206_9ACTN</name>
<dbReference type="Proteomes" id="UP000612585">
    <property type="component" value="Unassembled WGS sequence"/>
</dbReference>
<dbReference type="Pfam" id="PF00392">
    <property type="entry name" value="GntR"/>
    <property type="match status" value="1"/>
</dbReference>
<keyword evidence="2" id="KW-0238">DNA-binding</keyword>
<keyword evidence="6" id="KW-1185">Reference proteome</keyword>